<reference evidence="1 2" key="1">
    <citation type="journal article" date="2019" name="Sci. Data">
        <title>Hybrid genome assembly and annotation of Danionella translucida.</title>
        <authorList>
            <person name="Kadobianskyi M."/>
            <person name="Schulze L."/>
            <person name="Schuelke M."/>
            <person name="Judkewitz B."/>
        </authorList>
    </citation>
    <scope>NUCLEOTIDE SEQUENCE [LARGE SCALE GENOMIC DNA]</scope>
    <source>
        <strain evidence="1 2">Bolton</strain>
    </source>
</reference>
<proteinExistence type="predicted"/>
<accession>A0A553R5F9</accession>
<dbReference type="AlphaFoldDB" id="A0A553R5F9"/>
<keyword evidence="2" id="KW-1185">Reference proteome</keyword>
<evidence type="ECO:0000313" key="1">
    <source>
        <dbReference type="EMBL" id="TRY97405.1"/>
    </source>
</evidence>
<dbReference type="Proteomes" id="UP000316079">
    <property type="component" value="Unassembled WGS sequence"/>
</dbReference>
<evidence type="ECO:0000313" key="2">
    <source>
        <dbReference type="Proteomes" id="UP000316079"/>
    </source>
</evidence>
<organism evidence="1 2">
    <name type="scientific">Danionella cerebrum</name>
    <dbReference type="NCBI Taxonomy" id="2873325"/>
    <lineage>
        <taxon>Eukaryota</taxon>
        <taxon>Metazoa</taxon>
        <taxon>Chordata</taxon>
        <taxon>Craniata</taxon>
        <taxon>Vertebrata</taxon>
        <taxon>Euteleostomi</taxon>
        <taxon>Actinopterygii</taxon>
        <taxon>Neopterygii</taxon>
        <taxon>Teleostei</taxon>
        <taxon>Ostariophysi</taxon>
        <taxon>Cypriniformes</taxon>
        <taxon>Danionidae</taxon>
        <taxon>Danioninae</taxon>
        <taxon>Danionella</taxon>
    </lineage>
</organism>
<comment type="caution">
    <text evidence="1">The sequence shown here is derived from an EMBL/GenBank/DDBJ whole genome shotgun (WGS) entry which is preliminary data.</text>
</comment>
<name>A0A553R5F9_9TELE</name>
<dbReference type="EMBL" id="SRMA01025229">
    <property type="protein sequence ID" value="TRY97405.1"/>
    <property type="molecule type" value="Genomic_DNA"/>
</dbReference>
<gene>
    <name evidence="1" type="ORF">DNTS_021882</name>
</gene>
<protein>
    <submittedName>
        <fullName evidence="1">Uncharacterized protein</fullName>
    </submittedName>
</protein>
<sequence length="98" mass="11328">MRSTPKERGLRFCKVFEQSCTWVTSAHTSEPCARFFQVSFYDAKDDKNRSIGGRNKKEPAVCPRGIEIFERPRFLNLGQAFLRRGFQREKDKAPAAAR</sequence>